<dbReference type="Proteomes" id="UP000321580">
    <property type="component" value="Unassembled WGS sequence"/>
</dbReference>
<name>A0A5C6RUE4_9BACT</name>
<proteinExistence type="predicted"/>
<keyword evidence="1" id="KW-0732">Signal</keyword>
<organism evidence="2 3">
    <name type="scientific">Phaeodactylibacter luteus</name>
    <dbReference type="NCBI Taxonomy" id="1564516"/>
    <lineage>
        <taxon>Bacteria</taxon>
        <taxon>Pseudomonadati</taxon>
        <taxon>Bacteroidota</taxon>
        <taxon>Saprospiria</taxon>
        <taxon>Saprospirales</taxon>
        <taxon>Haliscomenobacteraceae</taxon>
        <taxon>Phaeodactylibacter</taxon>
    </lineage>
</organism>
<reference evidence="2 3" key="1">
    <citation type="submission" date="2019-08" db="EMBL/GenBank/DDBJ databases">
        <title>Genome of Phaeodactylibacter luteus.</title>
        <authorList>
            <person name="Bowman J.P."/>
        </authorList>
    </citation>
    <scope>NUCLEOTIDE SEQUENCE [LARGE SCALE GENOMIC DNA]</scope>
    <source>
        <strain evidence="2 3">KCTC 42180</strain>
    </source>
</reference>
<evidence type="ECO:0000256" key="1">
    <source>
        <dbReference type="SAM" id="SignalP"/>
    </source>
</evidence>
<keyword evidence="3" id="KW-1185">Reference proteome</keyword>
<gene>
    <name evidence="2" type="ORF">FRY97_06425</name>
</gene>
<dbReference type="RefSeq" id="WP_147166623.1">
    <property type="nucleotide sequence ID" value="NZ_VOOR01000009.1"/>
</dbReference>
<dbReference type="AlphaFoldDB" id="A0A5C6RUE4"/>
<feature type="chain" id="PRO_5022882349" evidence="1">
    <location>
        <begin position="24"/>
        <end position="369"/>
    </location>
</feature>
<sequence>MLLKQHYAVLLLCTSLYANLLCAQKEAAFLIGVHPTVNCQEEIPLVPPVSASTAAQDLRFQDQYFPIGCNHSGFQGYFAWDRWSYSTAKYGDAGVDVTGAPNSVLVEGANRASMILPPHSGAAYELAIPAEGFVQLDWGYVGGSSFSNSASFQILVNGSPVDMLREERDGGRYFSAVLDAGDLLRFEAQSGAHGFEIRLGNFEFYSNAIGVIAREWQGHQAYFTQLISIEKPDFSQIIFPPHYDGFHAPVIDHPDFASPEVAGYPVIDKDGLLDTTYDQLALKGESCSYQSSWEDELLYENGLCIIFRKWTVRDLCGQNISEATQLLRVRGGCPTEGLYLPPAQQADSPPLPNEGAEPCIVMPGNRFTL</sequence>
<protein>
    <submittedName>
        <fullName evidence="2">Uncharacterized protein</fullName>
    </submittedName>
</protein>
<evidence type="ECO:0000313" key="2">
    <source>
        <dbReference type="EMBL" id="TXB65614.1"/>
    </source>
</evidence>
<accession>A0A5C6RUE4</accession>
<feature type="signal peptide" evidence="1">
    <location>
        <begin position="1"/>
        <end position="23"/>
    </location>
</feature>
<dbReference type="OrthoDB" id="1491800at2"/>
<evidence type="ECO:0000313" key="3">
    <source>
        <dbReference type="Proteomes" id="UP000321580"/>
    </source>
</evidence>
<dbReference type="EMBL" id="VOOR01000009">
    <property type="protein sequence ID" value="TXB65614.1"/>
    <property type="molecule type" value="Genomic_DNA"/>
</dbReference>
<comment type="caution">
    <text evidence="2">The sequence shown here is derived from an EMBL/GenBank/DDBJ whole genome shotgun (WGS) entry which is preliminary data.</text>
</comment>